<gene>
    <name evidence="1" type="ORF">FA047_16865</name>
</gene>
<keyword evidence="2" id="KW-1185">Reference proteome</keyword>
<evidence type="ECO:0000313" key="2">
    <source>
        <dbReference type="Proteomes" id="UP000307244"/>
    </source>
</evidence>
<dbReference type="Proteomes" id="UP000307244">
    <property type="component" value="Unassembled WGS sequence"/>
</dbReference>
<protein>
    <submittedName>
        <fullName evidence="1">T9SS type B sorting domain-containing protein</fullName>
    </submittedName>
</protein>
<proteinExistence type="predicted"/>
<dbReference type="InterPro" id="IPR026341">
    <property type="entry name" value="T9SS_type_B"/>
</dbReference>
<dbReference type="RefSeq" id="WP_136837257.1">
    <property type="nucleotide sequence ID" value="NZ_SWBQ01000005.1"/>
</dbReference>
<reference evidence="1 2" key="1">
    <citation type="submission" date="2019-04" db="EMBL/GenBank/DDBJ databases">
        <title>Pedobacter sp. RP-3-15 sp. nov., isolated from Arctic soil.</title>
        <authorList>
            <person name="Dahal R.H."/>
            <person name="Kim D.-U."/>
        </authorList>
    </citation>
    <scope>NUCLEOTIDE SEQUENCE [LARGE SCALE GENOMIC DNA]</scope>
    <source>
        <strain evidence="1 2">RP-3-15</strain>
    </source>
</reference>
<dbReference type="Pfam" id="PF13585">
    <property type="entry name" value="CHU_C"/>
    <property type="match status" value="1"/>
</dbReference>
<accession>A0A4U1CDI3</accession>
<dbReference type="EMBL" id="SWBQ01000005">
    <property type="protein sequence ID" value="TKC04264.1"/>
    <property type="molecule type" value="Genomic_DNA"/>
</dbReference>
<dbReference type="OrthoDB" id="635358at2"/>
<name>A0A4U1CDI3_9SPHI</name>
<organism evidence="1 2">
    <name type="scientific">Pedobacter frigoris</name>
    <dbReference type="NCBI Taxonomy" id="2571272"/>
    <lineage>
        <taxon>Bacteria</taxon>
        <taxon>Pseudomonadati</taxon>
        <taxon>Bacteroidota</taxon>
        <taxon>Sphingobacteriia</taxon>
        <taxon>Sphingobacteriales</taxon>
        <taxon>Sphingobacteriaceae</taxon>
        <taxon>Pedobacter</taxon>
    </lineage>
</organism>
<dbReference type="AlphaFoldDB" id="A0A4U1CDI3"/>
<sequence>MRYSSYAILVILLLSFQTAIGQIYTVTSTADSGPGTLREGLSTVPAGTTGYTINFNLPGDPSDYNNRTIRLRNQLPVVSSNVIIDGSAQPGWPALGASGAKVIIEPENANTTFSGLVIGQYYADNRVTSGVEIYGLYLRNFSKINSLQNITGNGSGIVIDYRSSNIRIGAPGKGNVLGGNLNGIIIQNSNYFTATSLININIQSNLIGVLYDGITPHSNVTGISANLYDCSLNIGGDNAGDGNVIAANQINLNIVRNGYSNASNRFEVNIVSNKIGVDYTGTKDFHELPLFLSSSSLEISGVKINSSNTQLYMRNNIISGNRTFGVSITNADFILTGNAIGTGVAGTEVLGNGIGIKVEQGASGTVGGANPTDANLIGYNNFGFESVSARTVKITRNSMFCNKVFGIGKALNNYQPYVQVLKKRSDYISGRATPNSEVELFYTINCEGICEGRTYFKTIQAGSDGRWEYSGSITGNVTATASLLNATTSQFSTAALLDNEEVIDPVTCNGNGSIKIPEPREGFTFTWNKIVNNGGRVFLGNDQQISGLEVGSYEVIIDDGCKAIAEVFEVKDQKLTDPVVTWPTPVCGQLNFAFSAEVLRGKGNIKYEWINKAGNVVASGKSVSLPQGEYKLKITDEAGCVKETAFKEIKRLPAPVISTSGMTIVRAACGKQNGSIKGITVSDLTGTASYKWYSYDAAGRIIIGEVAQTQDLENVEGGYYIFEVTDQSACSPVRSSPILISIYNSVEISAGILKGATCNTSNGSIANVTIKEADRYEWLNSAGVSLLKGNYSTGMVLKLENLAPGTYRLVASNSTTPCADTKSFVIEQIAPTQYTFTESVNPTTCGLQNGNITLKFAANTPLPYSYVWKDAAGATVPGSTYADSRTMEIKGLTGGSYSMIVYDVYNCETVFGPYVITNTPLLVIEPNTGTVVNDGCSLLRGSITGIKVNGGIPPYNFTWENEAGEVVKSNQANADLTGIPEGKYRMILKDNTSCGLATSQYFIVANPSFAIETPVVNDMRVCYATEVMLSVIAPQDGTYQLYQTETDAAPISVNDKGIFTFKVSKTADYYIRRKLGSCYSLFEKVHIEVTNDNLEIKNTMTPNGDGMNDYWMITGLPDYGDINIKLYTRSGQLVYESVGKYDKPFDGRFREKELPAGVYYYSIDLRADCKPIGGSLTLLR</sequence>
<dbReference type="NCBIfam" id="TIGR04131">
    <property type="entry name" value="Bac_Flav_CTERM"/>
    <property type="match status" value="1"/>
</dbReference>
<comment type="caution">
    <text evidence="1">The sequence shown here is derived from an EMBL/GenBank/DDBJ whole genome shotgun (WGS) entry which is preliminary data.</text>
</comment>
<evidence type="ECO:0000313" key="1">
    <source>
        <dbReference type="EMBL" id="TKC04264.1"/>
    </source>
</evidence>